<dbReference type="Pfam" id="PF14278">
    <property type="entry name" value="TetR_C_8"/>
    <property type="match status" value="1"/>
</dbReference>
<evidence type="ECO:0000256" key="2">
    <source>
        <dbReference type="PROSITE-ProRule" id="PRU00335"/>
    </source>
</evidence>
<evidence type="ECO:0000313" key="4">
    <source>
        <dbReference type="EMBL" id="MSS59708.1"/>
    </source>
</evidence>
<evidence type="ECO:0000256" key="1">
    <source>
        <dbReference type="ARBA" id="ARBA00023125"/>
    </source>
</evidence>
<reference evidence="4 5" key="1">
    <citation type="submission" date="2019-08" db="EMBL/GenBank/DDBJ databases">
        <title>In-depth cultivation of the pig gut microbiome towards novel bacterial diversity and tailored functional studies.</title>
        <authorList>
            <person name="Wylensek D."/>
            <person name="Hitch T.C.A."/>
            <person name="Clavel T."/>
        </authorList>
    </citation>
    <scope>NUCLEOTIDE SEQUENCE [LARGE SCALE GENOMIC DNA]</scope>
    <source>
        <strain evidence="4 5">Oil+RF-744-GAM-WT-6</strain>
    </source>
</reference>
<sequence length="189" mass="22125">MDRRQRKTEEAISLALNQLLEEGRDINTISVRELTAAADITRSTFYLHYHDIPDLINSYLSEYLNNIASIIQKDYSQEPGKDRNLYLQLLKFMEDNHQRTSLVFSTRNYSSYSRFIEEGIVPYLEAKYHAYLPQADQKKLHTISVYTSRGTVGIILEWIAGGYQESGRQVAEEIIEAIEFYTRYFQDNF</sequence>
<dbReference type="AlphaFoldDB" id="A0A7X2NV41"/>
<comment type="caution">
    <text evidence="4">The sequence shown here is derived from an EMBL/GenBank/DDBJ whole genome shotgun (WGS) entry which is preliminary data.</text>
</comment>
<feature type="DNA-binding region" description="H-T-H motif" evidence="2">
    <location>
        <begin position="30"/>
        <end position="49"/>
    </location>
</feature>
<keyword evidence="5" id="KW-1185">Reference proteome</keyword>
<feature type="domain" description="HTH tetR-type" evidence="3">
    <location>
        <begin position="5"/>
        <end position="67"/>
    </location>
</feature>
<dbReference type="Proteomes" id="UP000461880">
    <property type="component" value="Unassembled WGS sequence"/>
</dbReference>
<dbReference type="InterPro" id="IPR001647">
    <property type="entry name" value="HTH_TetR"/>
</dbReference>
<protein>
    <submittedName>
        <fullName evidence="4">TetR/AcrR family transcriptional regulator</fullName>
    </submittedName>
</protein>
<dbReference type="SUPFAM" id="SSF46689">
    <property type="entry name" value="Homeodomain-like"/>
    <property type="match status" value="1"/>
</dbReference>
<dbReference type="EMBL" id="VUMN01000045">
    <property type="protein sequence ID" value="MSS59708.1"/>
    <property type="molecule type" value="Genomic_DNA"/>
</dbReference>
<evidence type="ECO:0000259" key="3">
    <source>
        <dbReference type="PROSITE" id="PS50977"/>
    </source>
</evidence>
<dbReference type="RefSeq" id="WP_154505924.1">
    <property type="nucleotide sequence ID" value="NZ_VUMN01000045.1"/>
</dbReference>
<dbReference type="GO" id="GO:0003677">
    <property type="term" value="F:DNA binding"/>
    <property type="evidence" value="ECO:0007669"/>
    <property type="project" value="UniProtKB-UniRule"/>
</dbReference>
<dbReference type="InterPro" id="IPR039532">
    <property type="entry name" value="TetR_C_Firmicutes"/>
</dbReference>
<dbReference type="InterPro" id="IPR050624">
    <property type="entry name" value="HTH-type_Tx_Regulator"/>
</dbReference>
<gene>
    <name evidence="4" type="ORF">FYJ51_12470</name>
</gene>
<proteinExistence type="predicted"/>
<evidence type="ECO:0000313" key="5">
    <source>
        <dbReference type="Proteomes" id="UP000461880"/>
    </source>
</evidence>
<dbReference type="PANTHER" id="PTHR43479:SF7">
    <property type="entry name" value="TETR-FAMILY TRANSCRIPTIONAL REGULATOR"/>
    <property type="match status" value="1"/>
</dbReference>
<organism evidence="4 5">
    <name type="scientific">Stecheria intestinalis</name>
    <dbReference type="NCBI Taxonomy" id="2606630"/>
    <lineage>
        <taxon>Bacteria</taxon>
        <taxon>Bacillati</taxon>
        <taxon>Bacillota</taxon>
        <taxon>Erysipelotrichia</taxon>
        <taxon>Erysipelotrichales</taxon>
        <taxon>Erysipelotrichaceae</taxon>
        <taxon>Stecheria</taxon>
    </lineage>
</organism>
<dbReference type="InterPro" id="IPR009057">
    <property type="entry name" value="Homeodomain-like_sf"/>
</dbReference>
<accession>A0A7X2NV41</accession>
<dbReference type="PROSITE" id="PS50977">
    <property type="entry name" value="HTH_TETR_2"/>
    <property type="match status" value="1"/>
</dbReference>
<dbReference type="Gene3D" id="1.10.357.10">
    <property type="entry name" value="Tetracycline Repressor, domain 2"/>
    <property type="match status" value="1"/>
</dbReference>
<dbReference type="PANTHER" id="PTHR43479">
    <property type="entry name" value="ACREF/ENVCD OPERON REPRESSOR-RELATED"/>
    <property type="match status" value="1"/>
</dbReference>
<name>A0A7X2NV41_9FIRM</name>
<keyword evidence="1 2" id="KW-0238">DNA-binding</keyword>